<dbReference type="HOGENOM" id="CLU_1579965_0_0_1"/>
<evidence type="ECO:0000313" key="3">
    <source>
        <dbReference type="EMBL" id="KAF1754968.1"/>
    </source>
</evidence>
<sequence length="169" mass="19499">MISNRKRCTRSWDIEEIMKWDEQMNKLDEFLYNDSIFMDPDFLDSLNAPSVLEGTRQMQNMSISEDTKTGVKEESKESSAPKIPQKIPIFKKPRIHDLSYSTELKSIWDTYLIGMLKQNTADGRDKDSEQKLSYINSMVGRKDSDEEKEFEDADSDDSGYDGEVTVGTK</sequence>
<reference evidence="2" key="1">
    <citation type="submission" date="2007-07" db="EMBL/GenBank/DDBJ databases">
        <title>PCAP assembly of the Caenorhabditis remanei genome.</title>
        <authorList>
            <consortium name="The Caenorhabditis remanei Sequencing Consortium"/>
            <person name="Wilson R.K."/>
        </authorList>
    </citation>
    <scope>NUCLEOTIDE SEQUENCE [LARGE SCALE GENOMIC DNA]</scope>
    <source>
        <strain evidence="2">PB4641</strain>
    </source>
</reference>
<feature type="compositionally biased region" description="Basic and acidic residues" evidence="1">
    <location>
        <begin position="65"/>
        <end position="79"/>
    </location>
</feature>
<dbReference type="KEGG" id="crq:GCK72_021534"/>
<name>E3MH74_CAERE</name>
<dbReference type="CTD" id="9808960"/>
<gene>
    <name evidence="2" type="ORF">CRE_23382</name>
    <name evidence="3" type="ORF">GCK72_021534</name>
</gene>
<protein>
    <submittedName>
        <fullName evidence="2">Uncharacterized protein</fullName>
    </submittedName>
</protein>
<organism evidence="4">
    <name type="scientific">Caenorhabditis remanei</name>
    <name type="common">Caenorhabditis vulgaris</name>
    <dbReference type="NCBI Taxonomy" id="31234"/>
    <lineage>
        <taxon>Eukaryota</taxon>
        <taxon>Metazoa</taxon>
        <taxon>Ecdysozoa</taxon>
        <taxon>Nematoda</taxon>
        <taxon>Chromadorea</taxon>
        <taxon>Rhabditida</taxon>
        <taxon>Rhabditina</taxon>
        <taxon>Rhabditomorpha</taxon>
        <taxon>Rhabditoidea</taxon>
        <taxon>Rhabditidae</taxon>
        <taxon>Peloderinae</taxon>
        <taxon>Caenorhabditis</taxon>
    </lineage>
</organism>
<feature type="compositionally biased region" description="Acidic residues" evidence="1">
    <location>
        <begin position="146"/>
        <end position="160"/>
    </location>
</feature>
<dbReference type="EMBL" id="DS268444">
    <property type="protein sequence ID" value="EFP01782.1"/>
    <property type="molecule type" value="Genomic_DNA"/>
</dbReference>
<dbReference type="AlphaFoldDB" id="E3MH74"/>
<evidence type="ECO:0000313" key="2">
    <source>
        <dbReference type="EMBL" id="EFP01782.1"/>
    </source>
</evidence>
<proteinExistence type="predicted"/>
<feature type="region of interest" description="Disordered" evidence="1">
    <location>
        <begin position="57"/>
        <end position="85"/>
    </location>
</feature>
<dbReference type="EMBL" id="WUAV01000005">
    <property type="protein sequence ID" value="KAF1754968.1"/>
    <property type="molecule type" value="Genomic_DNA"/>
</dbReference>
<evidence type="ECO:0000256" key="1">
    <source>
        <dbReference type="SAM" id="MobiDB-lite"/>
    </source>
</evidence>
<feature type="region of interest" description="Disordered" evidence="1">
    <location>
        <begin position="122"/>
        <end position="169"/>
    </location>
</feature>
<evidence type="ECO:0000313" key="4">
    <source>
        <dbReference type="Proteomes" id="UP000008281"/>
    </source>
</evidence>
<reference evidence="3 5" key="2">
    <citation type="submission" date="2019-12" db="EMBL/GenBank/DDBJ databases">
        <title>Chromosome-level assembly of the Caenorhabditis remanei genome.</title>
        <authorList>
            <person name="Teterina A.A."/>
            <person name="Willis J.H."/>
            <person name="Phillips P.C."/>
        </authorList>
    </citation>
    <scope>NUCLEOTIDE SEQUENCE [LARGE SCALE GENOMIC DNA]</scope>
    <source>
        <strain evidence="3 5">PX506</strain>
        <tissue evidence="3">Whole organism</tissue>
    </source>
</reference>
<accession>E3MH74</accession>
<keyword evidence="4" id="KW-1185">Reference proteome</keyword>
<evidence type="ECO:0000313" key="5">
    <source>
        <dbReference type="Proteomes" id="UP000483820"/>
    </source>
</evidence>
<dbReference type="GeneID" id="9808960"/>
<dbReference type="RefSeq" id="XP_003104629.1">
    <property type="nucleotide sequence ID" value="XM_003104581.1"/>
</dbReference>
<dbReference type="InParanoid" id="E3MH74"/>
<dbReference type="Proteomes" id="UP000008281">
    <property type="component" value="Unassembled WGS sequence"/>
</dbReference>
<dbReference type="Proteomes" id="UP000483820">
    <property type="component" value="Chromosome V"/>
</dbReference>